<name>A0ACB7PMH6_9PEZI</name>
<accession>A0ACB7PMH6</accession>
<dbReference type="EMBL" id="JAGIZQ010000001">
    <property type="protein sequence ID" value="KAH6650286.1"/>
    <property type="molecule type" value="Genomic_DNA"/>
</dbReference>
<protein>
    <submittedName>
        <fullName evidence="1">Pyridoxal phosphate-dependent transferase</fullName>
    </submittedName>
</protein>
<evidence type="ECO:0000313" key="1">
    <source>
        <dbReference type="EMBL" id="KAH6650286.1"/>
    </source>
</evidence>
<keyword evidence="1" id="KW-0808">Transferase</keyword>
<dbReference type="Proteomes" id="UP000724584">
    <property type="component" value="Unassembled WGS sequence"/>
</dbReference>
<keyword evidence="2" id="KW-1185">Reference proteome</keyword>
<proteinExistence type="predicted"/>
<reference evidence="1 2" key="1">
    <citation type="journal article" date="2021" name="Nat. Commun.">
        <title>Genetic determinants of endophytism in the Arabidopsis root mycobiome.</title>
        <authorList>
            <person name="Mesny F."/>
            <person name="Miyauchi S."/>
            <person name="Thiergart T."/>
            <person name="Pickel B."/>
            <person name="Atanasova L."/>
            <person name="Karlsson M."/>
            <person name="Huettel B."/>
            <person name="Barry K.W."/>
            <person name="Haridas S."/>
            <person name="Chen C."/>
            <person name="Bauer D."/>
            <person name="Andreopoulos W."/>
            <person name="Pangilinan J."/>
            <person name="LaButti K."/>
            <person name="Riley R."/>
            <person name="Lipzen A."/>
            <person name="Clum A."/>
            <person name="Drula E."/>
            <person name="Henrissat B."/>
            <person name="Kohler A."/>
            <person name="Grigoriev I.V."/>
            <person name="Martin F.M."/>
            <person name="Hacquard S."/>
        </authorList>
    </citation>
    <scope>NUCLEOTIDE SEQUENCE [LARGE SCALE GENOMIC DNA]</scope>
    <source>
        <strain evidence="1 2">MPI-SDFR-AT-0079</strain>
    </source>
</reference>
<comment type="caution">
    <text evidence="1">The sequence shown here is derived from an EMBL/GenBank/DDBJ whole genome shotgun (WGS) entry which is preliminary data.</text>
</comment>
<gene>
    <name evidence="1" type="ORF">F5144DRAFT_625346</name>
</gene>
<organism evidence="1 2">
    <name type="scientific">Chaetomium tenue</name>
    <dbReference type="NCBI Taxonomy" id="1854479"/>
    <lineage>
        <taxon>Eukaryota</taxon>
        <taxon>Fungi</taxon>
        <taxon>Dikarya</taxon>
        <taxon>Ascomycota</taxon>
        <taxon>Pezizomycotina</taxon>
        <taxon>Sordariomycetes</taxon>
        <taxon>Sordariomycetidae</taxon>
        <taxon>Sordariales</taxon>
        <taxon>Chaetomiaceae</taxon>
        <taxon>Chaetomium</taxon>
    </lineage>
</organism>
<sequence>MPVKQINTELGHSLPPEAPHNITFHIPGWDTAKALRRGDTELLSKLTSIYPRFGPWGKVRELTTALHPHLHLPPTHTLILFPHPDTIPAAARYAASHHRTNPTHRIPPSQLLFRALDIPLTLPLASEPEQPETNDTTTHHGAVVRLYAVAYPVANAPGAVGVWQTYGTGISSRLAEGLLPAVGEGRVRVVEWEGDGERWGDVPGLGAGGKGGLPLGEGHVGLRRRIAELVGGGGVVGEGDVWLYPTGMAAIYRLHLALVEAREGGTVVVLGSVFHNTYHLFLENEGGMKHFGQCDADSGVMEALEAWLEGEKTAGRKVGYIFAEFPSNPILVSLDLRRLREIADKYDVPVVIDDTIGSFCNIDVSSVADVIMTSITKSLSGYANVMGGAITLPPTSPHHTPLKTQLTAHFRNEYFHADAAKLLSNSHDYFPRSTILNRNALTLATFLHQHSTATQPATAAITAVLYPPFTNTHANYTAMMRPPPTTTTTKGEGEGEGKGFTSGYGCLMGIEFTSLRVARAFYDHLSVYHGPHLGAHQTLAFPFNDAIWGTDPEAAAYLRTFGAKAEQVRVSVGLEAEEELVDTFRAALVVAERVRREEEEEEGGERKGN</sequence>
<evidence type="ECO:0000313" key="2">
    <source>
        <dbReference type="Proteomes" id="UP000724584"/>
    </source>
</evidence>